<keyword evidence="3" id="KW-0378">Hydrolase</keyword>
<organism evidence="10">
    <name type="scientific">Myxobolus squamalis</name>
    <name type="common">Myxosporean</name>
    <dbReference type="NCBI Taxonomy" id="59785"/>
    <lineage>
        <taxon>Eukaryota</taxon>
        <taxon>Metazoa</taxon>
        <taxon>Cnidaria</taxon>
        <taxon>Myxozoa</taxon>
        <taxon>Myxosporea</taxon>
        <taxon>Bivalvulida</taxon>
        <taxon>Platysporina</taxon>
        <taxon>Myxobolidae</taxon>
        <taxon>Myxobolus</taxon>
    </lineage>
</organism>
<dbReference type="InterPro" id="IPR039417">
    <property type="entry name" value="Peptidase_C1A_papain-like"/>
</dbReference>
<dbReference type="InterPro" id="IPR000668">
    <property type="entry name" value="Peptidase_C1A_C"/>
</dbReference>
<dbReference type="InterPro" id="IPR000169">
    <property type="entry name" value="Pept_cys_AS"/>
</dbReference>
<dbReference type="Gene3D" id="3.90.70.10">
    <property type="entry name" value="Cysteine proteinases"/>
    <property type="match status" value="1"/>
</dbReference>
<reference evidence="10" key="1">
    <citation type="submission" date="2018-11" db="EMBL/GenBank/DDBJ databases">
        <title>Myxobolus squamalis genome and transcriptome.</title>
        <authorList>
            <person name="Yahalomi D."/>
            <person name="Atkinson S.D."/>
            <person name="Neuhof M."/>
            <person name="Chang E.S."/>
            <person name="Philippe H."/>
            <person name="Cartwright P."/>
            <person name="Bartholomew J.L."/>
            <person name="Huchon D."/>
        </authorList>
    </citation>
    <scope>NUCLEOTIDE SEQUENCE</scope>
    <source>
        <strain evidence="10">71B08</strain>
        <tissue evidence="10">Whole</tissue>
    </source>
</reference>
<feature type="domain" description="Peptidase C1A papain C-terminal" evidence="8">
    <location>
        <begin position="109"/>
        <end position="322"/>
    </location>
</feature>
<evidence type="ECO:0000256" key="5">
    <source>
        <dbReference type="ARBA" id="ARBA00023145"/>
    </source>
</evidence>
<evidence type="ECO:0000259" key="9">
    <source>
        <dbReference type="SMART" id="SM00848"/>
    </source>
</evidence>
<proteinExistence type="inferred from homology"/>
<dbReference type="AlphaFoldDB" id="A0A6B2G7K6"/>
<evidence type="ECO:0000256" key="4">
    <source>
        <dbReference type="ARBA" id="ARBA00022807"/>
    </source>
</evidence>
<keyword evidence="4" id="KW-0788">Thiol protease</keyword>
<keyword evidence="6" id="KW-1015">Disulfide bond</keyword>
<keyword evidence="2" id="KW-0645">Protease</keyword>
<dbReference type="SMART" id="SM00848">
    <property type="entry name" value="Inhibitor_I29"/>
    <property type="match status" value="1"/>
</dbReference>
<dbReference type="SUPFAM" id="SSF54001">
    <property type="entry name" value="Cysteine proteinases"/>
    <property type="match status" value="1"/>
</dbReference>
<dbReference type="CDD" id="cd02248">
    <property type="entry name" value="Peptidase_C1A"/>
    <property type="match status" value="1"/>
</dbReference>
<dbReference type="PRINTS" id="PR00705">
    <property type="entry name" value="PAPAIN"/>
</dbReference>
<feature type="domain" description="Cathepsin propeptide inhibitor" evidence="9">
    <location>
        <begin position="29"/>
        <end position="84"/>
    </location>
</feature>
<comment type="similarity">
    <text evidence="1">Belongs to the peptidase C1 family.</text>
</comment>
<dbReference type="PANTHER" id="PTHR12411">
    <property type="entry name" value="CYSTEINE PROTEASE FAMILY C1-RELATED"/>
    <property type="match status" value="1"/>
</dbReference>
<dbReference type="PROSITE" id="PS00639">
    <property type="entry name" value="THIOL_PROTEASE_HIS"/>
    <property type="match status" value="1"/>
</dbReference>
<dbReference type="Pfam" id="PF08246">
    <property type="entry name" value="Inhibitor_I29"/>
    <property type="match status" value="1"/>
</dbReference>
<evidence type="ECO:0000256" key="6">
    <source>
        <dbReference type="ARBA" id="ARBA00023157"/>
    </source>
</evidence>
<dbReference type="SMART" id="SM00645">
    <property type="entry name" value="Pept_C1"/>
    <property type="match status" value="1"/>
</dbReference>
<keyword evidence="7" id="KW-0732">Signal</keyword>
<dbReference type="GO" id="GO:0008234">
    <property type="term" value="F:cysteine-type peptidase activity"/>
    <property type="evidence" value="ECO:0007669"/>
    <property type="project" value="UniProtKB-KW"/>
</dbReference>
<evidence type="ECO:0000256" key="3">
    <source>
        <dbReference type="ARBA" id="ARBA00022801"/>
    </source>
</evidence>
<dbReference type="PROSITE" id="PS00139">
    <property type="entry name" value="THIOL_PROTEASE_CYS"/>
    <property type="match status" value="1"/>
</dbReference>
<keyword evidence="5" id="KW-0865">Zymogen</keyword>
<dbReference type="FunFam" id="3.90.70.10:FF:000332">
    <property type="entry name" value="Cathepsin L1"/>
    <property type="match status" value="1"/>
</dbReference>
<dbReference type="GO" id="GO:0006508">
    <property type="term" value="P:proteolysis"/>
    <property type="evidence" value="ECO:0007669"/>
    <property type="project" value="UniProtKB-KW"/>
</dbReference>
<sequence length="325" mass="37383">MLALAIFLLISLNSLHQLSIEQKSLDSKWLDYKLEYNLEFDESEEKTRKDIFSKNYEFIMKSNAENKSFTVKMNEFGHLDKSERAKLLTSFPVRQLRGEKSPLYVGLQIPFELDWRRARIVSPVKNQLKCGSCYAFSAVSAIESQFARYTGVLPDLSVQEIIDCSWNYSNYGCYGGFPESVYEYCMENGLSTSLKYPYRGRNYQCNRNNPNSSYKLEGFKNLKEGDEDNLLRALSIIGPISIAVDANYDEYFFYESGIIDFPSCSSVYLNHAVLAVGYSLHKRPYLLVKNSWGKDWGMDGYFKIALFRNNMCGISSWATFPIAKI</sequence>
<name>A0A6B2G7K6_MYXSQ</name>
<feature type="chain" id="PRO_5025522170" evidence="7">
    <location>
        <begin position="18"/>
        <end position="325"/>
    </location>
</feature>
<evidence type="ECO:0000259" key="8">
    <source>
        <dbReference type="SMART" id="SM00645"/>
    </source>
</evidence>
<evidence type="ECO:0000256" key="2">
    <source>
        <dbReference type="ARBA" id="ARBA00022670"/>
    </source>
</evidence>
<dbReference type="Pfam" id="PF00112">
    <property type="entry name" value="Peptidase_C1"/>
    <property type="match status" value="1"/>
</dbReference>
<evidence type="ECO:0000256" key="1">
    <source>
        <dbReference type="ARBA" id="ARBA00008455"/>
    </source>
</evidence>
<dbReference type="InterPro" id="IPR038765">
    <property type="entry name" value="Papain-like_cys_pep_sf"/>
</dbReference>
<dbReference type="InterPro" id="IPR013128">
    <property type="entry name" value="Peptidase_C1A"/>
</dbReference>
<dbReference type="EMBL" id="GHBR01001550">
    <property type="protein sequence ID" value="NDJ96743.1"/>
    <property type="molecule type" value="Transcribed_RNA"/>
</dbReference>
<evidence type="ECO:0000313" key="10">
    <source>
        <dbReference type="EMBL" id="NDJ96743.1"/>
    </source>
</evidence>
<accession>A0A6B2G7K6</accession>
<dbReference type="InterPro" id="IPR025660">
    <property type="entry name" value="Pept_his_AS"/>
</dbReference>
<feature type="signal peptide" evidence="7">
    <location>
        <begin position="1"/>
        <end position="17"/>
    </location>
</feature>
<evidence type="ECO:0000256" key="7">
    <source>
        <dbReference type="SAM" id="SignalP"/>
    </source>
</evidence>
<protein>
    <submittedName>
        <fullName evidence="10">Cathepsin L2 (Trinotate prediction)</fullName>
    </submittedName>
</protein>
<dbReference type="InterPro" id="IPR013201">
    <property type="entry name" value="Prot_inhib_I29"/>
</dbReference>